<keyword evidence="1" id="KW-1133">Transmembrane helix</keyword>
<dbReference type="Proteomes" id="UP000028194">
    <property type="component" value="Chromosome"/>
</dbReference>
<feature type="transmembrane region" description="Helical" evidence="1">
    <location>
        <begin position="25"/>
        <end position="44"/>
    </location>
</feature>
<organism evidence="2 3">
    <name type="scientific">Candidatus Nitrososphaera evergladensis SR1</name>
    <dbReference type="NCBI Taxonomy" id="1459636"/>
    <lineage>
        <taxon>Archaea</taxon>
        <taxon>Nitrososphaerota</taxon>
        <taxon>Nitrososphaeria</taxon>
        <taxon>Nitrososphaerales</taxon>
        <taxon>Nitrososphaeraceae</taxon>
        <taxon>Nitrososphaera</taxon>
    </lineage>
</organism>
<evidence type="ECO:0000313" key="2">
    <source>
        <dbReference type="EMBL" id="AIF82731.1"/>
    </source>
</evidence>
<dbReference type="AlphaFoldDB" id="A0A075MMS5"/>
<accession>A0A075MMS5</accession>
<reference evidence="2 3" key="1">
    <citation type="journal article" date="2014" name="PLoS ONE">
        <title>Genome Sequence of Candidatus Nitrososphaera evergladensis from Group I.1b Enriched from Everglades Soil Reveals Novel Genomic Features of the Ammonia-Oxidizing Archaea.</title>
        <authorList>
            <person name="Zhalnina K.V."/>
            <person name="Dias R."/>
            <person name="Leonard M.T."/>
            <person name="Dorr de Quadros P."/>
            <person name="Camargo F.A."/>
            <person name="Drew J.C."/>
            <person name="Farmerie W.G."/>
            <person name="Daroub S.H."/>
            <person name="Triplett E.W."/>
        </authorList>
    </citation>
    <scope>NUCLEOTIDE SEQUENCE [LARGE SCALE GENOMIC DNA]</scope>
    <source>
        <strain evidence="2 3">SR1</strain>
    </source>
</reference>
<keyword evidence="1" id="KW-0812">Transmembrane</keyword>
<keyword evidence="1" id="KW-0472">Membrane</keyword>
<name>A0A075MMS5_9ARCH</name>
<evidence type="ECO:0000256" key="1">
    <source>
        <dbReference type="SAM" id="Phobius"/>
    </source>
</evidence>
<dbReference type="HOGENOM" id="CLU_2379253_0_0_2"/>
<dbReference type="KEGG" id="nev:NTE_00651"/>
<proteinExistence type="predicted"/>
<dbReference type="EMBL" id="CP007174">
    <property type="protein sequence ID" value="AIF82731.1"/>
    <property type="molecule type" value="Genomic_DNA"/>
</dbReference>
<gene>
    <name evidence="2" type="ORF">NTE_00651</name>
</gene>
<evidence type="ECO:0000313" key="3">
    <source>
        <dbReference type="Proteomes" id="UP000028194"/>
    </source>
</evidence>
<feature type="transmembrane region" description="Helical" evidence="1">
    <location>
        <begin position="64"/>
        <end position="84"/>
    </location>
</feature>
<keyword evidence="3" id="KW-1185">Reference proteome</keyword>
<sequence>MFYLFTCIYTHIVNLIYSYSQFQTLKSLAVAALTVILGVLLFSQLHFKNAEAKTLYSSDLGQTYAVFTMIAIAIAGFAIFLAIYTRESMAVKQS</sequence>
<protein>
    <submittedName>
        <fullName evidence="2">Uncharacterized protein</fullName>
    </submittedName>
</protein>